<dbReference type="Gene3D" id="3.30.420.250">
    <property type="match status" value="1"/>
</dbReference>
<dbReference type="Proteomes" id="UP000601099">
    <property type="component" value="Unassembled WGS sequence"/>
</dbReference>
<organism evidence="1 2">
    <name type="scientific">Hymenobacter guriensis</name>
    <dbReference type="NCBI Taxonomy" id="2793065"/>
    <lineage>
        <taxon>Bacteria</taxon>
        <taxon>Pseudomonadati</taxon>
        <taxon>Bacteroidota</taxon>
        <taxon>Cytophagia</taxon>
        <taxon>Cytophagales</taxon>
        <taxon>Hymenobacteraceae</taxon>
        <taxon>Hymenobacter</taxon>
    </lineage>
</organism>
<reference evidence="1 2" key="1">
    <citation type="submission" date="2020-11" db="EMBL/GenBank/DDBJ databases">
        <title>Hymenobacter sp.</title>
        <authorList>
            <person name="Kim M.K."/>
        </authorList>
    </citation>
    <scope>NUCLEOTIDE SEQUENCE [LARGE SCALE GENOMIC DNA]</scope>
    <source>
        <strain evidence="1 2">BT594</strain>
    </source>
</reference>
<gene>
    <name evidence="1" type="ORF">I5L79_18665</name>
</gene>
<dbReference type="RefSeq" id="WP_196956594.1">
    <property type="nucleotide sequence ID" value="NZ_JADWYK010000014.1"/>
</dbReference>
<dbReference type="EMBL" id="JADWYK010000014">
    <property type="protein sequence ID" value="MBG8555573.1"/>
    <property type="molecule type" value="Genomic_DNA"/>
</dbReference>
<evidence type="ECO:0000313" key="1">
    <source>
        <dbReference type="EMBL" id="MBG8555573.1"/>
    </source>
</evidence>
<dbReference type="Gene3D" id="3.30.420.260">
    <property type="match status" value="1"/>
</dbReference>
<comment type="caution">
    <text evidence="1">The sequence shown here is derived from an EMBL/GenBank/DDBJ whole genome shotgun (WGS) entry which is preliminary data.</text>
</comment>
<keyword evidence="2" id="KW-1185">Reference proteome</keyword>
<sequence>MSDSASTAAALAALPSLRDETLDPDQLAAYNLYLSAGAAGLRVGVADVRRNKFLLLEDYAPQPATPLAEQLQALTAQHDLVGQPGWNQVRLSVHNRHFTLLPAPLFREGDEEAYLRQHHRADAAREVVRSYRHAGRDIVSVFAAGRDVAEWFGRLYPTGKLLHHTSALLEGLVHQSDRGAPRRLYVSISQQEVTLLVVRDKQPEFCNVFAFTTPEDLIYYIILVMQEMQLNPDQDPVLVWGDLLHDSALFTILRKYIRNIRFGNRPYDLGYSYRLNDVFEYRYFDLFSLHLC</sequence>
<name>A0ABS0L625_9BACT</name>
<protein>
    <submittedName>
        <fullName evidence="1">DUF3822 family protein</fullName>
    </submittedName>
</protein>
<accession>A0ABS0L625</accession>
<dbReference type="CDD" id="cd24013">
    <property type="entry name" value="ASKHA_ATPase_BT3980-like"/>
    <property type="match status" value="1"/>
</dbReference>
<dbReference type="InterPro" id="IPR024213">
    <property type="entry name" value="DUF3822"/>
</dbReference>
<evidence type="ECO:0000313" key="2">
    <source>
        <dbReference type="Proteomes" id="UP000601099"/>
    </source>
</evidence>
<dbReference type="Pfam" id="PF12864">
    <property type="entry name" value="DUF3822"/>
    <property type="match status" value="1"/>
</dbReference>
<proteinExistence type="predicted"/>